<evidence type="ECO:0000256" key="3">
    <source>
        <dbReference type="ARBA" id="ARBA00012334"/>
    </source>
</evidence>
<dbReference type="EMBL" id="HG529565">
    <property type="protein sequence ID" value="CDI53071.1"/>
    <property type="molecule type" value="Genomic_DNA"/>
</dbReference>
<dbReference type="PROSITE" id="PS51733">
    <property type="entry name" value="BPL_LPL_CATALYTIC"/>
    <property type="match status" value="1"/>
</dbReference>
<dbReference type="GO" id="GO:0033819">
    <property type="term" value="F:lipoyl(octanoyl) transferase activity"/>
    <property type="evidence" value="ECO:0007669"/>
    <property type="project" value="UniProtKB-EC"/>
</dbReference>
<dbReference type="AlphaFoldDB" id="A0A077R2D1"/>
<keyword evidence="5" id="KW-0012">Acyltransferase</keyword>
<evidence type="ECO:0000259" key="7">
    <source>
        <dbReference type="PROSITE" id="PS51733"/>
    </source>
</evidence>
<dbReference type="InterPro" id="IPR045864">
    <property type="entry name" value="aa-tRNA-synth_II/BPL/LPL"/>
</dbReference>
<name>A0A077R2D1_9BASI</name>
<dbReference type="InterPro" id="IPR004143">
    <property type="entry name" value="BPL_LPL_catalytic"/>
</dbReference>
<dbReference type="PANTHER" id="PTHR10993">
    <property type="entry name" value="OCTANOYLTRANSFERASE"/>
    <property type="match status" value="1"/>
</dbReference>
<feature type="region of interest" description="Disordered" evidence="6">
    <location>
        <begin position="167"/>
        <end position="189"/>
    </location>
</feature>
<comment type="similarity">
    <text evidence="2">Belongs to the LipB family.</text>
</comment>
<sequence>MRTPRFHLDELARDTAGTSLNIARCSTSQRVLSRCLSTSNQSAPRPLVFLQDIVNQAVKLKLPSSALLSPTVRKSIPKSVPHQLEPSSNAFPNTSISATAVQTTETVKAQGSKVYRNRAQMIIRLIRLNRILSAMTAFVADAANSNRTPFNLKELEDFITALRIQSKAHSTSRPAPKRMDKPSHDLWRPSRLDPSISANQLPIPIQCMYAISTIYDVAIQRQYRPTAKMISAMLSTFIGHLTPQQMEKATDATIRHLIPPSAFDQDIYLRKINHAALATLISTYGYIGKPDKGEVLLRRWAEAQKKQDTPEHASPLQDSEAVSLTGWGNNTVIWKSLIKSRVEAGDFAHARAWLDRYRQATKHSQIDQPPGSTPLPPVTPEPYLAYLSGIQDSAGHAPSSKLLKRINRRIQDGIRIMIADNVPVESSVLAFIIGFEAKVGNVAGGASLVDELSSVIEASALDDAHLLRALFQMRRAIADAQTATSVIGPAFRSVKKNGPPSTRSLVRSLVRVGDGEVKSTSQNLASCRSRGTLNEALIAVMSEQDYPAAVAVLNLFERWRILPSHTTYRIVVDALVAQGHHRALHGQQGEVKDSESKFSLEAILQSMARDGNGEQGNLIRRALGPQSTDETEGFIASARPTTLRQTQYLIRILNRVCAAEIESIESKRKIPEWVITRRNAERDMEGWLTENAVWKRVRSAIYTAQDDMLGTKQERRIGIKANPKKRLLTSLPTLSPRRRGINNPPRSQSARSFSTSAVARLDSGASCDLAAAAKGDFTHLNPVRMIYIPGFVPYHLGLALQEHLVKQRSDARATLRALADTSSDSTCVIAGLTTIEPSASEAELRKRASQDTLLLLQHRPVYTEGRRHDSENELVSNHLRSLGADYYLTKRGGQITYHGPGQLVGYPILNLASMNLASRCYVDRIQDSLISLLADGGIRTVPPPEDHTGVWADEYHKIASIGIQVRHRISSHGFALNVEKRAMQGFRHIVACGIVGRNMTCVQDRFDPNGPFAKYNVEPKKGVKVDSEEKVESVAETYKHHFAKVFGRRVRDVIEDEFKLELVEESKRDLLKKGLNIDVSPEERVVSAIKVDGQTINVA</sequence>
<feature type="domain" description="BPL/LPL catalytic" evidence="7">
    <location>
        <begin position="847"/>
        <end position="1046"/>
    </location>
</feature>
<comment type="pathway">
    <text evidence="1">Protein modification; protein lipoylation via endogenous pathway; protein N(6)-(lipoyl)lysine from octanoyl-[acyl-carrier-protein]: step 1/2.</text>
</comment>
<evidence type="ECO:0000313" key="8">
    <source>
        <dbReference type="EMBL" id="CDI53071.1"/>
    </source>
</evidence>
<dbReference type="HAMAP" id="MF_00013">
    <property type="entry name" value="LipB"/>
    <property type="match status" value="1"/>
</dbReference>
<evidence type="ECO:0000256" key="1">
    <source>
        <dbReference type="ARBA" id="ARBA00004821"/>
    </source>
</evidence>
<dbReference type="GO" id="GO:0009249">
    <property type="term" value="P:protein lipoylation"/>
    <property type="evidence" value="ECO:0007669"/>
    <property type="project" value="InterPro"/>
</dbReference>
<evidence type="ECO:0000256" key="5">
    <source>
        <dbReference type="ARBA" id="ARBA00023315"/>
    </source>
</evidence>
<dbReference type="InterPro" id="IPR000544">
    <property type="entry name" value="Octanoyltransferase"/>
</dbReference>
<keyword evidence="4 8" id="KW-0808">Transferase</keyword>
<evidence type="ECO:0000256" key="2">
    <source>
        <dbReference type="ARBA" id="ARBA00007907"/>
    </source>
</evidence>
<dbReference type="InterPro" id="IPR020605">
    <property type="entry name" value="Octanoyltransferase_CS"/>
</dbReference>
<dbReference type="PANTHER" id="PTHR10993:SF7">
    <property type="entry name" value="LIPOYLTRANSFERASE 2, MITOCHONDRIAL-RELATED"/>
    <property type="match status" value="1"/>
</dbReference>
<feature type="compositionally biased region" description="Basic and acidic residues" evidence="6">
    <location>
        <begin position="177"/>
        <end position="189"/>
    </location>
</feature>
<protein>
    <recommendedName>
        <fullName evidence="3">lipoyl(octanoyl) transferase</fullName>
        <ecNumber evidence="3">2.3.1.181</ecNumber>
    </recommendedName>
</protein>
<dbReference type="Pfam" id="PF21948">
    <property type="entry name" value="LplA-B_cat"/>
    <property type="match status" value="1"/>
</dbReference>
<dbReference type="SUPFAM" id="SSF55681">
    <property type="entry name" value="Class II aaRS and biotin synthetases"/>
    <property type="match status" value="1"/>
</dbReference>
<dbReference type="PROSITE" id="PS01313">
    <property type="entry name" value="LIPB"/>
    <property type="match status" value="1"/>
</dbReference>
<dbReference type="Gene3D" id="3.30.930.10">
    <property type="entry name" value="Bira Bifunctional Protein, Domain 2"/>
    <property type="match status" value="1"/>
</dbReference>
<reference evidence="8" key="1">
    <citation type="journal article" date="2014" name="Genome Biol. Evol.">
        <title>Gene Loss Rather Than Gene Gain Is Associated with a Host Jump from Monocots to Dicots in the Smut Fungus Melanopsichium pennsylvanicum.</title>
        <authorList>
            <person name="Sharma R."/>
            <person name="Mishra B."/>
            <person name="Runge F."/>
            <person name="Thines M."/>
        </authorList>
    </citation>
    <scope>NUCLEOTIDE SEQUENCE</scope>
    <source>
        <strain evidence="8">4</strain>
    </source>
</reference>
<evidence type="ECO:0000256" key="4">
    <source>
        <dbReference type="ARBA" id="ARBA00022679"/>
    </source>
</evidence>
<accession>A0A077R2D1</accession>
<dbReference type="UniPathway" id="UPA00538">
    <property type="reaction ID" value="UER00592"/>
</dbReference>
<organism evidence="8">
    <name type="scientific">Melanopsichium pennsylvanicum 4</name>
    <dbReference type="NCBI Taxonomy" id="1398559"/>
    <lineage>
        <taxon>Eukaryota</taxon>
        <taxon>Fungi</taxon>
        <taxon>Dikarya</taxon>
        <taxon>Basidiomycota</taxon>
        <taxon>Ustilaginomycotina</taxon>
        <taxon>Ustilaginomycetes</taxon>
        <taxon>Ustilaginales</taxon>
        <taxon>Ustilaginaceae</taxon>
        <taxon>Melanopsichium</taxon>
    </lineage>
</organism>
<proteinExistence type="inferred from homology"/>
<dbReference type="EC" id="2.3.1.181" evidence="3"/>
<dbReference type="NCBIfam" id="TIGR00214">
    <property type="entry name" value="lipB"/>
    <property type="match status" value="1"/>
</dbReference>
<evidence type="ECO:0000256" key="6">
    <source>
        <dbReference type="SAM" id="MobiDB-lite"/>
    </source>
</evidence>